<dbReference type="Gene3D" id="3.40.1090.10">
    <property type="entry name" value="Cytosolic phospholipase A2 catalytic domain"/>
    <property type="match status" value="2"/>
</dbReference>
<evidence type="ECO:0000259" key="4">
    <source>
        <dbReference type="PROSITE" id="PS51635"/>
    </source>
</evidence>
<feature type="short sequence motif" description="DGA/G" evidence="2">
    <location>
        <begin position="457"/>
        <end position="459"/>
    </location>
</feature>
<feature type="domain" description="PNPLA" evidence="4">
    <location>
        <begin position="12"/>
        <end position="470"/>
    </location>
</feature>
<dbReference type="InterPro" id="IPR016035">
    <property type="entry name" value="Acyl_Trfase/lysoPLipase"/>
</dbReference>
<name>A0ABY7A2B8_9PSED</name>
<gene>
    <name evidence="5" type="ORF">OU419_03595</name>
</gene>
<organism evidence="5 6">
    <name type="scientific">Pseudomonas triclosanedens</name>
    <dbReference type="NCBI Taxonomy" id="2961893"/>
    <lineage>
        <taxon>Bacteria</taxon>
        <taxon>Pseudomonadati</taxon>
        <taxon>Pseudomonadota</taxon>
        <taxon>Gammaproteobacteria</taxon>
        <taxon>Pseudomonadales</taxon>
        <taxon>Pseudomonadaceae</taxon>
        <taxon>Pseudomonas</taxon>
    </lineage>
</organism>
<feature type="active site" description="Nucleophile" evidence="2">
    <location>
        <position position="44"/>
    </location>
</feature>
<evidence type="ECO:0000256" key="2">
    <source>
        <dbReference type="PROSITE-ProRule" id="PRU01161"/>
    </source>
</evidence>
<keyword evidence="3" id="KW-0472">Membrane</keyword>
<dbReference type="InterPro" id="IPR002641">
    <property type="entry name" value="PNPLA_dom"/>
</dbReference>
<sequence>MAEPDKRPYCDLIMKGGITSGVIYPRLMSGLAKVYRFKSIGGTSAGAIAAAGCAAAEYGRNNGVPGTFDELERLPGELGKPVGDGKNSLLFHLFQPAEPLVRHFRVLTDMLNQKNKKAAALKVLTAMLRIFWPPAVLGMAAFAILLTPVFMAAGGHSLLPAFTAALVLGGASALLLWILAALLGLPESVLAAVCKVIAPIALLTLLYSLPLVGASPPVALLVALISIIVLPACLVLALSATALLFGKSLLDGMAKNFYGICSGHQEPADQRPQALTDWLTQYFDQLAGLSDQPMPLTFGHLWGAPPNLAAINTYQDVENLSNEMPRADRKLNLEVMTTAVSKNMAFAIPFRERSEPFFYDPQEWSALFPERVMTYLNQVADHIEGIKQQNARHNHQRRPLPEFGDRQLRRLPPNCFLPVVVAVRMSLSFPILLSAIPLYSRDYTMAGHPMKRVWFSDGGLASNIPLHMFDAPLPNHPTFAVNLKEMQPETPRVHLPQNNGGNQSRFWKEPPTDSFGLFNLLWEMVNTMQSWRDEIQFPYPGYRDRIVQISQRDNEGGLNLNMPKEVIEELSHAGGQAADLLIQRFNPPPGAPNGWEDHQELRLKTFLSLLEEISLNPTVLAPHWDQVANRCYQTRGPASALARRLLQRLRDMNADILQTQVMSPHITLGKEAPRPRPTLRITPKI</sequence>
<feature type="active site" description="Proton acceptor" evidence="2">
    <location>
        <position position="457"/>
    </location>
</feature>
<comment type="caution">
    <text evidence="2">Lacks conserved residue(s) required for the propagation of feature annotation.</text>
</comment>
<keyword evidence="2" id="KW-0442">Lipid degradation</keyword>
<dbReference type="PROSITE" id="PS51635">
    <property type="entry name" value="PNPLA"/>
    <property type="match status" value="1"/>
</dbReference>
<keyword evidence="3" id="KW-0812">Transmembrane</keyword>
<feature type="transmembrane region" description="Helical" evidence="3">
    <location>
        <begin position="159"/>
        <end position="182"/>
    </location>
</feature>
<feature type="transmembrane region" description="Helical" evidence="3">
    <location>
        <begin position="415"/>
        <end position="439"/>
    </location>
</feature>
<accession>A0ABY7A2B8</accession>
<reference evidence="5" key="1">
    <citation type="submission" date="2022-11" db="EMBL/GenBank/DDBJ databases">
        <title>Pseudomonas triclosanedens sp. nov., a triclosan degrader isolated from activated sludge.</title>
        <authorList>
            <person name="Yin Y."/>
            <person name="Lu Z."/>
        </authorList>
    </citation>
    <scope>NUCLEOTIDE SEQUENCE</scope>
    <source>
        <strain evidence="5">ZM23</strain>
    </source>
</reference>
<protein>
    <submittedName>
        <fullName evidence="5">Patatin-like phospholipase family protein</fullName>
    </submittedName>
</protein>
<keyword evidence="1 2" id="KW-0443">Lipid metabolism</keyword>
<dbReference type="EMBL" id="CP113432">
    <property type="protein sequence ID" value="WAI50365.1"/>
    <property type="molecule type" value="Genomic_DNA"/>
</dbReference>
<feature type="transmembrane region" description="Helical" evidence="3">
    <location>
        <begin position="218"/>
        <end position="245"/>
    </location>
</feature>
<dbReference type="RefSeq" id="WP_254471350.1">
    <property type="nucleotide sequence ID" value="NZ_CP113432.1"/>
</dbReference>
<evidence type="ECO:0000256" key="3">
    <source>
        <dbReference type="SAM" id="Phobius"/>
    </source>
</evidence>
<feature type="transmembrane region" description="Helical" evidence="3">
    <location>
        <begin position="130"/>
        <end position="153"/>
    </location>
</feature>
<keyword evidence="2" id="KW-0378">Hydrolase</keyword>
<feature type="short sequence motif" description="GXSXG" evidence="2">
    <location>
        <begin position="42"/>
        <end position="46"/>
    </location>
</feature>
<dbReference type="SUPFAM" id="SSF52151">
    <property type="entry name" value="FabD/lysophospholipase-like"/>
    <property type="match status" value="1"/>
</dbReference>
<evidence type="ECO:0000313" key="6">
    <source>
        <dbReference type="Proteomes" id="UP001163624"/>
    </source>
</evidence>
<evidence type="ECO:0000256" key="1">
    <source>
        <dbReference type="ARBA" id="ARBA00023098"/>
    </source>
</evidence>
<feature type="transmembrane region" description="Helical" evidence="3">
    <location>
        <begin position="189"/>
        <end position="212"/>
    </location>
</feature>
<dbReference type="Proteomes" id="UP001163624">
    <property type="component" value="Chromosome"/>
</dbReference>
<keyword evidence="3" id="KW-1133">Transmembrane helix</keyword>
<proteinExistence type="predicted"/>
<keyword evidence="6" id="KW-1185">Reference proteome</keyword>
<evidence type="ECO:0000313" key="5">
    <source>
        <dbReference type="EMBL" id="WAI50365.1"/>
    </source>
</evidence>